<keyword evidence="2" id="KW-0378">Hydrolase</keyword>
<feature type="domain" description="PDZ" evidence="3">
    <location>
        <begin position="256"/>
        <end position="304"/>
    </location>
</feature>
<dbReference type="Pfam" id="PF13365">
    <property type="entry name" value="Trypsin_2"/>
    <property type="match status" value="1"/>
</dbReference>
<dbReference type="PANTHER" id="PTHR43343">
    <property type="entry name" value="PEPTIDASE S12"/>
    <property type="match status" value="1"/>
</dbReference>
<evidence type="ECO:0000313" key="5">
    <source>
        <dbReference type="Proteomes" id="UP001198571"/>
    </source>
</evidence>
<dbReference type="RefSeq" id="WP_226934534.1">
    <property type="nucleotide sequence ID" value="NZ_JACDXX010000004.1"/>
</dbReference>
<protein>
    <submittedName>
        <fullName evidence="4">Trypsin-like peptidase domain-containing protein</fullName>
    </submittedName>
</protein>
<dbReference type="InterPro" id="IPR001478">
    <property type="entry name" value="PDZ"/>
</dbReference>
<dbReference type="EMBL" id="JACDXX010000004">
    <property type="protein sequence ID" value="MCB5409630.1"/>
    <property type="molecule type" value="Genomic_DNA"/>
</dbReference>
<evidence type="ECO:0000256" key="2">
    <source>
        <dbReference type="ARBA" id="ARBA00022801"/>
    </source>
</evidence>
<comment type="caution">
    <text evidence="4">The sequence shown here is derived from an EMBL/GenBank/DDBJ whole genome shotgun (WGS) entry which is preliminary data.</text>
</comment>
<accession>A0ABS8CJT3</accession>
<dbReference type="InterPro" id="IPR009003">
    <property type="entry name" value="Peptidase_S1_PA"/>
</dbReference>
<dbReference type="SUPFAM" id="SSF50494">
    <property type="entry name" value="Trypsin-like serine proteases"/>
    <property type="match status" value="1"/>
</dbReference>
<reference evidence="4 5" key="1">
    <citation type="submission" date="2020-07" db="EMBL/GenBank/DDBJ databases">
        <title>Pseudogemmobacter sp. nov., isolated from poultry manure in Taiwan.</title>
        <authorList>
            <person name="Lin S.-Y."/>
            <person name="Tang Y.-S."/>
            <person name="Young C.-C."/>
        </authorList>
    </citation>
    <scope>NUCLEOTIDE SEQUENCE [LARGE SCALE GENOMIC DNA]</scope>
    <source>
        <strain evidence="4 5">CC-YST710</strain>
    </source>
</reference>
<evidence type="ECO:0000259" key="3">
    <source>
        <dbReference type="PROSITE" id="PS50106"/>
    </source>
</evidence>
<dbReference type="InterPro" id="IPR041489">
    <property type="entry name" value="PDZ_6"/>
</dbReference>
<organism evidence="4 5">
    <name type="scientific">Pseudogemmobacter faecipullorum</name>
    <dbReference type="NCBI Taxonomy" id="2755041"/>
    <lineage>
        <taxon>Bacteria</taxon>
        <taxon>Pseudomonadati</taxon>
        <taxon>Pseudomonadota</taxon>
        <taxon>Alphaproteobacteria</taxon>
        <taxon>Rhodobacterales</taxon>
        <taxon>Paracoccaceae</taxon>
        <taxon>Pseudogemmobacter</taxon>
    </lineage>
</organism>
<dbReference type="PROSITE" id="PS50106">
    <property type="entry name" value="PDZ"/>
    <property type="match status" value="2"/>
</dbReference>
<dbReference type="PANTHER" id="PTHR43343:SF3">
    <property type="entry name" value="PROTEASE DO-LIKE 8, CHLOROPLASTIC"/>
    <property type="match status" value="1"/>
</dbReference>
<dbReference type="InterPro" id="IPR051201">
    <property type="entry name" value="Chloro_Bact_Ser_Proteases"/>
</dbReference>
<keyword evidence="1" id="KW-0645">Protease</keyword>
<dbReference type="SUPFAM" id="SSF50156">
    <property type="entry name" value="PDZ domain-like"/>
    <property type="match status" value="2"/>
</dbReference>
<evidence type="ECO:0000256" key="1">
    <source>
        <dbReference type="ARBA" id="ARBA00022670"/>
    </source>
</evidence>
<dbReference type="Pfam" id="PF17820">
    <property type="entry name" value="PDZ_6"/>
    <property type="match status" value="1"/>
</dbReference>
<dbReference type="SMART" id="SM00228">
    <property type="entry name" value="PDZ"/>
    <property type="match status" value="2"/>
</dbReference>
<evidence type="ECO:0000313" key="4">
    <source>
        <dbReference type="EMBL" id="MCB5409630.1"/>
    </source>
</evidence>
<dbReference type="Proteomes" id="UP001198571">
    <property type="component" value="Unassembled WGS sequence"/>
</dbReference>
<feature type="domain" description="PDZ" evidence="3">
    <location>
        <begin position="360"/>
        <end position="414"/>
    </location>
</feature>
<dbReference type="InterPro" id="IPR036034">
    <property type="entry name" value="PDZ_sf"/>
</dbReference>
<dbReference type="InterPro" id="IPR001940">
    <property type="entry name" value="Peptidase_S1C"/>
</dbReference>
<name>A0ABS8CJT3_9RHOB</name>
<keyword evidence="5" id="KW-1185">Reference proteome</keyword>
<proteinExistence type="predicted"/>
<dbReference type="PRINTS" id="PR00834">
    <property type="entry name" value="PROTEASES2C"/>
</dbReference>
<dbReference type="Gene3D" id="2.40.10.120">
    <property type="match status" value="1"/>
</dbReference>
<dbReference type="Gene3D" id="2.30.42.10">
    <property type="match status" value="1"/>
</dbReference>
<sequence>MIQKIIRRATFPVQGLRCFFMLICIAFFSLALLCPALARISDQPPPEARAGALETAMDAVLVLRSTDAAEVFLGSAFLWGSSSGIAVTNAHVVGTAEEVLLTDRLGRRETGEVIAIDRLRDVAVIAVGPGTDGQPRPGLTPLMLPAVLGTPVYALGAPLGAEFTLTLGMISAQARQVDAAVPLRLVQHDAAVNPGSSGGPLVDAEGRLIGMNSRIADGSRMFVGIAYAIAAPDLSRIVEGLILETALPFPKLGMTARPLDRKTAQALSLSVQGLLIDDIRPGGLAAAAGLEAGDLILAVAGQPLPDPGSFVFALEEWLAAGEARLTILRQGEERHITLSFSAGDPGPRALGLRLRDGPGEAALPEQIRSYRPAALGISLGENGRISALTENSPGVLAGLSRGDRVLRMNGQPVSAAAFAACEITGPTLLLVEAPDGSTRHLWLDPWGALGATRPAGGANVLDPAVVVF</sequence>
<gene>
    <name evidence="4" type="ORF">H0485_06390</name>
</gene>